<dbReference type="AlphaFoldDB" id="A0AAC9J2A4"/>
<evidence type="ECO:0000313" key="8">
    <source>
        <dbReference type="Proteomes" id="UP000182945"/>
    </source>
</evidence>
<dbReference type="InterPro" id="IPR043147">
    <property type="entry name" value="Penicillin_amidase_A-knob"/>
</dbReference>
<accession>A0AAC9J2A4</accession>
<feature type="binding site" evidence="5">
    <location>
        <position position="332"/>
    </location>
    <ligand>
        <name>Ca(2+)</name>
        <dbReference type="ChEBI" id="CHEBI:29108"/>
    </ligand>
</feature>
<dbReference type="KEGG" id="vhl:BME96_13925"/>
<dbReference type="PIRSF" id="PIRSF001227">
    <property type="entry name" value="Pen_acylase"/>
    <property type="match status" value="1"/>
</dbReference>
<dbReference type="EMBL" id="CP017962">
    <property type="protein sequence ID" value="APC49227.1"/>
    <property type="molecule type" value="Genomic_DNA"/>
</dbReference>
<keyword evidence="5" id="KW-0106">Calcium</keyword>
<name>A0AAC9J2A4_VIRHA</name>
<keyword evidence="2" id="KW-0378">Hydrolase</keyword>
<dbReference type="InterPro" id="IPR002692">
    <property type="entry name" value="S45"/>
</dbReference>
<sequence>MGEQAYELKHEKKRKVTKKKVILLTIGALVIILVGLFVFVNVFINRSMPQLEGQIKLPILKEEVTVITDSNGVPHIKAANNHDLFIAQGYMQAQNRMFQMEMSRRQASGTLSEIVGEKAINTDKYFRTLGLRRAAEKSYAIYSEESKEVLQYFADGVNAYIHDAIEGNSLPIEFTLMGAKPADWTPLDSLTIGKYMAFDLGGHWERQAFNYYLLEEFDDEKAMELFPHYPEEKPTIIQQGEIDIASSFENAIIPNTFNGSNNWVVSGKKTASGLPLLADDPHLGLATPSIWLQMHLETEDLNVSGVIFAGVPGIILGHNDHIAWGVTNVGPDVQQLYLEKRNPEHPDEFLFEGKWEKAEIIDEPIEVADKAAVNFQVTETRHGPVVSEFAEDSGKDAVLSLRWTALDPTTELEAILEINKAENWNQFEKGLEKFLAPAQNFVFASNDGTIAYKANGNIPIYESGDDALLPLPGWEKGKEWKGFIPFDELPTVINPDKGYIATANNKIVGDDYPYHISNVWAQPYRYERIAEVLETNKPLTAKDMKDLQMDATNLQAREFLPVFSEVLKDSNLTKEEEQAMAILKDWNYIDAKELSQPLIFHRWIEEIEKQIYEKDIPDTMMGMFGAKGQTTDELLRKAYNGDGSIWIEQAGGLKEVLHVSLKNALTDLKDKFGNDITKWTWGDFHKVQFNHPLSGIHPVLSYFFNNTDSMPVDGSSVTPMAAAYDAEDGEVDHGASWRFVIDTNDMQTGHHIVGPGQFGHFKSKWYDDQMDDWVDGNYHETALNETEGLELKLVP</sequence>
<evidence type="ECO:0000256" key="6">
    <source>
        <dbReference type="SAM" id="Phobius"/>
    </source>
</evidence>
<evidence type="ECO:0000256" key="5">
    <source>
        <dbReference type="PIRSR" id="PIRSR001227-2"/>
    </source>
</evidence>
<dbReference type="CDD" id="cd03747">
    <property type="entry name" value="Ntn_PGA_like"/>
    <property type="match status" value="1"/>
</dbReference>
<dbReference type="Pfam" id="PF01804">
    <property type="entry name" value="Penicil_amidase"/>
    <property type="match status" value="1"/>
</dbReference>
<dbReference type="Proteomes" id="UP000182945">
    <property type="component" value="Chromosome"/>
</dbReference>
<feature type="active site" description="Nucleophile" evidence="4">
    <location>
        <position position="260"/>
    </location>
</feature>
<dbReference type="GeneID" id="71515506"/>
<reference evidence="7 8" key="1">
    <citation type="submission" date="2016-11" db="EMBL/GenBank/DDBJ databases">
        <title>Complete genome sequencing of Virgibacillus halodenitrificans PDB-F2.</title>
        <authorList>
            <person name="Sun Z."/>
            <person name="Zhou Y."/>
            <person name="Li H."/>
        </authorList>
    </citation>
    <scope>NUCLEOTIDE SEQUENCE [LARGE SCALE GENOMIC DNA]</scope>
    <source>
        <strain evidence="7 8">PDB-F2</strain>
    </source>
</reference>
<dbReference type="PANTHER" id="PTHR34218:SF4">
    <property type="entry name" value="ACYL-HOMOSERINE LACTONE ACYLASE QUIP"/>
    <property type="match status" value="1"/>
</dbReference>
<keyword evidence="3" id="KW-0865">Zymogen</keyword>
<dbReference type="Gene3D" id="1.10.1400.10">
    <property type="match status" value="1"/>
</dbReference>
<dbReference type="RefSeq" id="WP_071649351.1">
    <property type="nucleotide sequence ID" value="NZ_CP017962.1"/>
</dbReference>
<feature type="transmembrane region" description="Helical" evidence="6">
    <location>
        <begin position="21"/>
        <end position="44"/>
    </location>
</feature>
<dbReference type="GO" id="GO:0046872">
    <property type="term" value="F:metal ion binding"/>
    <property type="evidence" value="ECO:0007669"/>
    <property type="project" value="UniProtKB-KW"/>
</dbReference>
<protein>
    <submittedName>
        <fullName evidence="7">Penicillin acylase family protein</fullName>
    </submittedName>
</protein>
<evidence type="ECO:0000256" key="2">
    <source>
        <dbReference type="ARBA" id="ARBA00022801"/>
    </source>
</evidence>
<proteinExistence type="inferred from homology"/>
<keyword evidence="6" id="KW-0812">Transmembrane</keyword>
<dbReference type="GO" id="GO:0016811">
    <property type="term" value="F:hydrolase activity, acting on carbon-nitrogen (but not peptide) bonds, in linear amides"/>
    <property type="evidence" value="ECO:0007669"/>
    <property type="project" value="InterPro"/>
</dbReference>
<dbReference type="GO" id="GO:0017000">
    <property type="term" value="P:antibiotic biosynthetic process"/>
    <property type="evidence" value="ECO:0007669"/>
    <property type="project" value="InterPro"/>
</dbReference>
<comment type="similarity">
    <text evidence="1">Belongs to the peptidase S45 family.</text>
</comment>
<dbReference type="InterPro" id="IPR043146">
    <property type="entry name" value="Penicillin_amidase_N_B-knob"/>
</dbReference>
<evidence type="ECO:0000256" key="3">
    <source>
        <dbReference type="ARBA" id="ARBA00023145"/>
    </source>
</evidence>
<organism evidence="7 8">
    <name type="scientific">Virgibacillus halodenitrificans</name>
    <name type="common">Bacillus halodenitrificans</name>
    <dbReference type="NCBI Taxonomy" id="1482"/>
    <lineage>
        <taxon>Bacteria</taxon>
        <taxon>Bacillati</taxon>
        <taxon>Bacillota</taxon>
        <taxon>Bacilli</taxon>
        <taxon>Bacillales</taxon>
        <taxon>Bacillaceae</taxon>
        <taxon>Virgibacillus</taxon>
    </lineage>
</organism>
<keyword evidence="6" id="KW-0472">Membrane</keyword>
<dbReference type="Gene3D" id="2.30.120.10">
    <property type="match status" value="1"/>
</dbReference>
<gene>
    <name evidence="7" type="ORF">BME96_13925</name>
</gene>
<dbReference type="PANTHER" id="PTHR34218">
    <property type="entry name" value="PEPTIDASE S45 PENICILLIN AMIDASE"/>
    <property type="match status" value="1"/>
</dbReference>
<dbReference type="SUPFAM" id="SSF56235">
    <property type="entry name" value="N-terminal nucleophile aminohydrolases (Ntn hydrolases)"/>
    <property type="match status" value="1"/>
</dbReference>
<evidence type="ECO:0000313" key="7">
    <source>
        <dbReference type="EMBL" id="APC49227.1"/>
    </source>
</evidence>
<dbReference type="InterPro" id="IPR014395">
    <property type="entry name" value="Pen/GL7ACA/AHL_acylase"/>
</dbReference>
<dbReference type="InterPro" id="IPR023343">
    <property type="entry name" value="Penicillin_amidase_dom1"/>
</dbReference>
<dbReference type="Gene3D" id="1.10.439.10">
    <property type="entry name" value="Penicillin Amidohydrolase, domain 1"/>
    <property type="match status" value="1"/>
</dbReference>
<dbReference type="Gene3D" id="3.60.20.10">
    <property type="entry name" value="Glutamine Phosphoribosylpyrophosphate, subunit 1, domain 1"/>
    <property type="match status" value="1"/>
</dbReference>
<keyword evidence="5" id="KW-0479">Metal-binding</keyword>
<dbReference type="InterPro" id="IPR029055">
    <property type="entry name" value="Ntn_hydrolases_N"/>
</dbReference>
<evidence type="ECO:0000256" key="4">
    <source>
        <dbReference type="PIRSR" id="PIRSR001227-1"/>
    </source>
</evidence>
<keyword evidence="6" id="KW-1133">Transmembrane helix</keyword>
<comment type="cofactor">
    <cofactor evidence="5">
        <name>Ca(2+)</name>
        <dbReference type="ChEBI" id="CHEBI:29108"/>
    </cofactor>
    <text evidence="5">Binds 1 Ca(2+) ion per dimer.</text>
</comment>
<evidence type="ECO:0000256" key="1">
    <source>
        <dbReference type="ARBA" id="ARBA00006586"/>
    </source>
</evidence>